<dbReference type="EMBL" id="JAFGIX010000025">
    <property type="protein sequence ID" value="MBN1572568.1"/>
    <property type="molecule type" value="Genomic_DNA"/>
</dbReference>
<dbReference type="AlphaFoldDB" id="A0A9D8PNM8"/>
<proteinExistence type="predicted"/>
<dbReference type="Gene3D" id="3.10.350.10">
    <property type="entry name" value="LysM domain"/>
    <property type="match status" value="1"/>
</dbReference>
<dbReference type="CDD" id="cd00118">
    <property type="entry name" value="LysM"/>
    <property type="match status" value="1"/>
</dbReference>
<evidence type="ECO:0000259" key="3">
    <source>
        <dbReference type="PROSITE" id="PS51782"/>
    </source>
</evidence>
<dbReference type="PANTHER" id="PTHR34700">
    <property type="entry name" value="POTASSIUM BINDING PROTEIN KBP"/>
    <property type="match status" value="1"/>
</dbReference>
<dbReference type="Pfam" id="PF01476">
    <property type="entry name" value="LysM"/>
    <property type="match status" value="1"/>
</dbReference>
<dbReference type="PANTHER" id="PTHR34700:SF4">
    <property type="entry name" value="PHAGE-LIKE ELEMENT PBSX PROTEIN XKDP"/>
    <property type="match status" value="1"/>
</dbReference>
<gene>
    <name evidence="4" type="ORF">JW984_05150</name>
</gene>
<feature type="region of interest" description="Disordered" evidence="1">
    <location>
        <begin position="89"/>
        <end position="110"/>
    </location>
</feature>
<feature type="domain" description="LysM" evidence="3">
    <location>
        <begin position="36"/>
        <end position="84"/>
    </location>
</feature>
<accession>A0A9D8PNM8</accession>
<name>A0A9D8PNM8_9DELT</name>
<protein>
    <submittedName>
        <fullName evidence="4">LysM peptidoglycan-binding domain-containing protein</fullName>
    </submittedName>
</protein>
<evidence type="ECO:0000313" key="5">
    <source>
        <dbReference type="Proteomes" id="UP000809273"/>
    </source>
</evidence>
<evidence type="ECO:0000256" key="2">
    <source>
        <dbReference type="SAM" id="SignalP"/>
    </source>
</evidence>
<feature type="chain" id="PRO_5039577706" evidence="2">
    <location>
        <begin position="23"/>
        <end position="394"/>
    </location>
</feature>
<keyword evidence="2" id="KW-0732">Signal</keyword>
<dbReference type="SMART" id="SM00257">
    <property type="entry name" value="LysM"/>
    <property type="match status" value="1"/>
</dbReference>
<evidence type="ECO:0000313" key="4">
    <source>
        <dbReference type="EMBL" id="MBN1572568.1"/>
    </source>
</evidence>
<evidence type="ECO:0000256" key="1">
    <source>
        <dbReference type="SAM" id="MobiDB-lite"/>
    </source>
</evidence>
<dbReference type="Proteomes" id="UP000809273">
    <property type="component" value="Unassembled WGS sequence"/>
</dbReference>
<organism evidence="4 5">
    <name type="scientific">Candidatus Zymogenus saltonus</name>
    <dbReference type="NCBI Taxonomy" id="2844893"/>
    <lineage>
        <taxon>Bacteria</taxon>
        <taxon>Deltaproteobacteria</taxon>
        <taxon>Candidatus Zymogenia</taxon>
        <taxon>Candidatus Zymogeniales</taxon>
        <taxon>Candidatus Zymogenaceae</taxon>
        <taxon>Candidatus Zymogenus</taxon>
    </lineage>
</organism>
<dbReference type="InterPro" id="IPR018392">
    <property type="entry name" value="LysM"/>
</dbReference>
<feature type="signal peptide" evidence="2">
    <location>
        <begin position="1"/>
        <end position="22"/>
    </location>
</feature>
<dbReference type="InterPro" id="IPR036779">
    <property type="entry name" value="LysM_dom_sf"/>
</dbReference>
<feature type="compositionally biased region" description="Low complexity" evidence="1">
    <location>
        <begin position="95"/>
        <end position="105"/>
    </location>
</feature>
<dbReference type="InterPro" id="IPR052196">
    <property type="entry name" value="Bact_Kbp"/>
</dbReference>
<comment type="caution">
    <text evidence="4">The sequence shown here is derived from an EMBL/GenBank/DDBJ whole genome shotgun (WGS) entry which is preliminary data.</text>
</comment>
<dbReference type="PROSITE" id="PS51782">
    <property type="entry name" value="LYSM"/>
    <property type="match status" value="1"/>
</dbReference>
<sequence length="394" mass="44204">MNKRLILILAILVFLPAIFIFAQDEATTPETTDNENVYTVKAGDTLSSIAQSYLGSASKWRDLWELNPQIKDPNKLTVGQKIILSKAKEEEIKPTEAPSTPTPETETVDGGISEETLTTPEIAPPAMTTVTEKPKEKFTLKPSDYYTIPKVKISGFLSEKDLEDSGYIYRSRHNRKMITDDNIVFIRLPKDKMVKLKPNDRFSIFRILEKVKHPVTGKKIGYAISVVGDLEVTSLGEDTASAIIVTASDIIKEDDRIIPYEQTDEKVRIVKGEFPVVGYIVYSVMTSRDILEESLLSDDDVVYLDRGYADGVRIGNIFDVLRLNEKYNTRKLTAEEYEKMLQKGGDEDSRSVVYPPDIIGRVVVINVGEYTSTAVINSANDVIHLGDMVRLQIE</sequence>
<reference evidence="4" key="2">
    <citation type="submission" date="2021-01" db="EMBL/GenBank/DDBJ databases">
        <authorList>
            <person name="Hahn C.R."/>
            <person name="Youssef N.H."/>
            <person name="Elshahed M."/>
        </authorList>
    </citation>
    <scope>NUCLEOTIDE SEQUENCE</scope>
    <source>
        <strain evidence="4">Zod_Metabat.24</strain>
    </source>
</reference>
<reference evidence="4" key="1">
    <citation type="journal article" date="2021" name="Environ. Microbiol.">
        <title>Genomic characterization of three novel Desulfobacterota classes expand the metabolic and phylogenetic diversity of the phylum.</title>
        <authorList>
            <person name="Murphy C.L."/>
            <person name="Biggerstaff J."/>
            <person name="Eichhorn A."/>
            <person name="Ewing E."/>
            <person name="Shahan R."/>
            <person name="Soriano D."/>
            <person name="Stewart S."/>
            <person name="VanMol K."/>
            <person name="Walker R."/>
            <person name="Walters P."/>
            <person name="Elshahed M.S."/>
            <person name="Youssef N.H."/>
        </authorList>
    </citation>
    <scope>NUCLEOTIDE SEQUENCE</scope>
    <source>
        <strain evidence="4">Zod_Metabat.24</strain>
    </source>
</reference>
<dbReference type="SUPFAM" id="SSF54106">
    <property type="entry name" value="LysM domain"/>
    <property type="match status" value="1"/>
</dbReference>